<name>A0AA88M426_CHASR</name>
<dbReference type="AlphaFoldDB" id="A0AA88M426"/>
<gene>
    <name evidence="1" type="ORF">Q5P01_019427</name>
</gene>
<evidence type="ECO:0000313" key="2">
    <source>
        <dbReference type="Proteomes" id="UP001187415"/>
    </source>
</evidence>
<dbReference type="EMBL" id="JAUPFM010000015">
    <property type="protein sequence ID" value="KAK2828393.1"/>
    <property type="molecule type" value="Genomic_DNA"/>
</dbReference>
<keyword evidence="2" id="KW-1185">Reference proteome</keyword>
<reference evidence="1" key="1">
    <citation type="submission" date="2023-07" db="EMBL/GenBank/DDBJ databases">
        <title>Chromosome-level Genome Assembly of Striped Snakehead (Channa striata).</title>
        <authorList>
            <person name="Liu H."/>
        </authorList>
    </citation>
    <scope>NUCLEOTIDE SEQUENCE</scope>
    <source>
        <strain evidence="1">Gz</strain>
        <tissue evidence="1">Muscle</tissue>
    </source>
</reference>
<accession>A0AA88M426</accession>
<comment type="caution">
    <text evidence="1">The sequence shown here is derived from an EMBL/GenBank/DDBJ whole genome shotgun (WGS) entry which is preliminary data.</text>
</comment>
<sequence>MCCFSVQTHFAEFFACNARISERTSNARSVSLREFSLQSVTLLCASCGPEKTCTHHFVALSGFTLLTGLGYSEQSSYC</sequence>
<organism evidence="1 2">
    <name type="scientific">Channa striata</name>
    <name type="common">Snakehead murrel</name>
    <name type="synonym">Ophicephalus striatus</name>
    <dbReference type="NCBI Taxonomy" id="64152"/>
    <lineage>
        <taxon>Eukaryota</taxon>
        <taxon>Metazoa</taxon>
        <taxon>Chordata</taxon>
        <taxon>Craniata</taxon>
        <taxon>Vertebrata</taxon>
        <taxon>Euteleostomi</taxon>
        <taxon>Actinopterygii</taxon>
        <taxon>Neopterygii</taxon>
        <taxon>Teleostei</taxon>
        <taxon>Neoteleostei</taxon>
        <taxon>Acanthomorphata</taxon>
        <taxon>Anabantaria</taxon>
        <taxon>Anabantiformes</taxon>
        <taxon>Channoidei</taxon>
        <taxon>Channidae</taxon>
        <taxon>Channa</taxon>
    </lineage>
</organism>
<evidence type="ECO:0000313" key="1">
    <source>
        <dbReference type="EMBL" id="KAK2828393.1"/>
    </source>
</evidence>
<protein>
    <submittedName>
        <fullName evidence="1">Uncharacterized protein</fullName>
    </submittedName>
</protein>
<proteinExistence type="predicted"/>
<dbReference type="Proteomes" id="UP001187415">
    <property type="component" value="Unassembled WGS sequence"/>
</dbReference>